<sequence length="316" mass="37470">MSESSEFKESLDLDIYEETNEEEQQPDSSEQDEENYIEYEYEPDYNLKDTYMVFVNNDPRMKTFVFVDKVIEEYNDGNIPFLKILKCPNVSFRRVPYSIRELKINECSLKNIKGISQMSLFELDLSENNISDISELRKFDNNLSILDLSFNHIVDISPLGLNPETKQLPFKLEILELRNNDIINIDALKDQKDITELYLANNNIEDFTPFQNNLKKKNSQFRNYNHSAKNHAYQYKIDVYDDQYELNDEQLYYQKKYLAYMNSKNKCIFMSQRLKQIQKTNYQASALKALETVQRNFSNFLSYAVMLKSTECYGDQ</sequence>
<dbReference type="InterPro" id="IPR001611">
    <property type="entry name" value="Leu-rich_rpt"/>
</dbReference>
<dbReference type="Proteomes" id="UP001642409">
    <property type="component" value="Unassembled WGS sequence"/>
</dbReference>
<dbReference type="SUPFAM" id="SSF52058">
    <property type="entry name" value="L domain-like"/>
    <property type="match status" value="1"/>
</dbReference>
<comment type="caution">
    <text evidence="4">The sequence shown here is derived from an EMBL/GenBank/DDBJ whole genome shotgun (WGS) entry which is preliminary data.</text>
</comment>
<evidence type="ECO:0000256" key="2">
    <source>
        <dbReference type="ARBA" id="ARBA00022737"/>
    </source>
</evidence>
<keyword evidence="2" id="KW-0677">Repeat</keyword>
<keyword evidence="6" id="KW-1185">Reference proteome</keyword>
<proteinExistence type="predicted"/>
<feature type="compositionally biased region" description="Basic and acidic residues" evidence="3">
    <location>
        <begin position="1"/>
        <end position="11"/>
    </location>
</feature>
<dbReference type="AlphaFoldDB" id="A0AA86RKE3"/>
<dbReference type="PANTHER" id="PTHR45617">
    <property type="entry name" value="LEUCINE RICH REPEAT FAMILY PROTEIN"/>
    <property type="match status" value="1"/>
</dbReference>
<evidence type="ECO:0000313" key="4">
    <source>
        <dbReference type="EMBL" id="CAI9976206.1"/>
    </source>
</evidence>
<dbReference type="EMBL" id="CAXDID020000043">
    <property type="protein sequence ID" value="CAL6001068.1"/>
    <property type="molecule type" value="Genomic_DNA"/>
</dbReference>
<dbReference type="PROSITE" id="PS51450">
    <property type="entry name" value="LRR"/>
    <property type="match status" value="3"/>
</dbReference>
<reference evidence="4" key="1">
    <citation type="submission" date="2023-06" db="EMBL/GenBank/DDBJ databases">
        <authorList>
            <person name="Kurt Z."/>
        </authorList>
    </citation>
    <scope>NUCLEOTIDE SEQUENCE</scope>
</reference>
<evidence type="ECO:0000256" key="3">
    <source>
        <dbReference type="SAM" id="MobiDB-lite"/>
    </source>
</evidence>
<dbReference type="InterPro" id="IPR032675">
    <property type="entry name" value="LRR_dom_sf"/>
</dbReference>
<feature type="region of interest" description="Disordered" evidence="3">
    <location>
        <begin position="1"/>
        <end position="34"/>
    </location>
</feature>
<name>A0AA86RKE3_9EUKA</name>
<gene>
    <name evidence="5" type="ORF">HINF_LOCUS17186</name>
    <name evidence="4" type="ORF">HINF_LOCUS63851</name>
</gene>
<dbReference type="EMBL" id="CATOUU010001173">
    <property type="protein sequence ID" value="CAI9976206.1"/>
    <property type="molecule type" value="Genomic_DNA"/>
</dbReference>
<keyword evidence="1" id="KW-0433">Leucine-rich repeat</keyword>
<feature type="compositionally biased region" description="Acidic residues" evidence="3">
    <location>
        <begin position="12"/>
        <end position="34"/>
    </location>
</feature>
<evidence type="ECO:0000256" key="1">
    <source>
        <dbReference type="ARBA" id="ARBA00022614"/>
    </source>
</evidence>
<evidence type="ECO:0000313" key="5">
    <source>
        <dbReference type="EMBL" id="CAL6001068.1"/>
    </source>
</evidence>
<organism evidence="4">
    <name type="scientific">Hexamita inflata</name>
    <dbReference type="NCBI Taxonomy" id="28002"/>
    <lineage>
        <taxon>Eukaryota</taxon>
        <taxon>Metamonada</taxon>
        <taxon>Diplomonadida</taxon>
        <taxon>Hexamitidae</taxon>
        <taxon>Hexamitinae</taxon>
        <taxon>Hexamita</taxon>
    </lineage>
</organism>
<evidence type="ECO:0000313" key="6">
    <source>
        <dbReference type="Proteomes" id="UP001642409"/>
    </source>
</evidence>
<dbReference type="Gene3D" id="3.80.10.10">
    <property type="entry name" value="Ribonuclease Inhibitor"/>
    <property type="match status" value="1"/>
</dbReference>
<reference evidence="5 6" key="2">
    <citation type="submission" date="2024-07" db="EMBL/GenBank/DDBJ databases">
        <authorList>
            <person name="Akdeniz Z."/>
        </authorList>
    </citation>
    <scope>NUCLEOTIDE SEQUENCE [LARGE SCALE GENOMIC DNA]</scope>
</reference>
<accession>A0AA86RKE3</accession>
<protein>
    <submittedName>
        <fullName evidence="4">Leucine-rich repeat domain-containing protein</fullName>
    </submittedName>
    <submittedName>
        <fullName evidence="5">Leucine-rich_repeat domain-containing protein</fullName>
    </submittedName>
</protein>